<dbReference type="EMBL" id="JBCNJP010000006">
    <property type="protein sequence ID" value="KAK9078012.1"/>
    <property type="molecule type" value="Genomic_DNA"/>
</dbReference>
<comment type="caution">
    <text evidence="2">The sequence shown here is derived from an EMBL/GenBank/DDBJ whole genome shotgun (WGS) entry which is preliminary data.</text>
</comment>
<reference evidence="2 3" key="1">
    <citation type="submission" date="2024-04" db="EMBL/GenBank/DDBJ databases">
        <title>The reference genome of an endangered Asteraceae, Deinandra increscens subsp. villosa, native to the Central Coast of California.</title>
        <authorList>
            <person name="Guilliams M."/>
            <person name="Hasenstab-Lehman K."/>
            <person name="Meyer R."/>
            <person name="Mcevoy S."/>
        </authorList>
    </citation>
    <scope>NUCLEOTIDE SEQUENCE [LARGE SCALE GENOMIC DNA]</scope>
    <source>
        <tissue evidence="2">Leaf</tissue>
    </source>
</reference>
<dbReference type="Proteomes" id="UP001408789">
    <property type="component" value="Unassembled WGS sequence"/>
</dbReference>
<keyword evidence="3" id="KW-1185">Reference proteome</keyword>
<feature type="region of interest" description="Disordered" evidence="1">
    <location>
        <begin position="1"/>
        <end position="36"/>
    </location>
</feature>
<gene>
    <name evidence="2" type="ORF">SSX86_002069</name>
</gene>
<protein>
    <submittedName>
        <fullName evidence="2">Uncharacterized protein</fullName>
    </submittedName>
</protein>
<proteinExistence type="predicted"/>
<sequence length="118" mass="13070">MTYTEQRRNRPLTSQRRFNRPVIFPSGGNPNTAPQRRLLTAPFQPPRSSNPSIHFMSFDIGSSPASTSFSTPQFGVIGAATLAGNANLDDEPPLLEELGSRHKHHTDLEQNRLDSKSV</sequence>
<feature type="compositionally biased region" description="Basic and acidic residues" evidence="1">
    <location>
        <begin position="106"/>
        <end position="118"/>
    </location>
</feature>
<dbReference type="AlphaFoldDB" id="A0AAP0HAX5"/>
<evidence type="ECO:0000256" key="1">
    <source>
        <dbReference type="SAM" id="MobiDB-lite"/>
    </source>
</evidence>
<feature type="region of interest" description="Disordered" evidence="1">
    <location>
        <begin position="85"/>
        <end position="118"/>
    </location>
</feature>
<name>A0AAP0HAX5_9ASTR</name>
<evidence type="ECO:0000313" key="2">
    <source>
        <dbReference type="EMBL" id="KAK9078012.1"/>
    </source>
</evidence>
<organism evidence="2 3">
    <name type="scientific">Deinandra increscens subsp. villosa</name>
    <dbReference type="NCBI Taxonomy" id="3103831"/>
    <lineage>
        <taxon>Eukaryota</taxon>
        <taxon>Viridiplantae</taxon>
        <taxon>Streptophyta</taxon>
        <taxon>Embryophyta</taxon>
        <taxon>Tracheophyta</taxon>
        <taxon>Spermatophyta</taxon>
        <taxon>Magnoliopsida</taxon>
        <taxon>eudicotyledons</taxon>
        <taxon>Gunneridae</taxon>
        <taxon>Pentapetalae</taxon>
        <taxon>asterids</taxon>
        <taxon>campanulids</taxon>
        <taxon>Asterales</taxon>
        <taxon>Asteraceae</taxon>
        <taxon>Asteroideae</taxon>
        <taxon>Heliantheae alliance</taxon>
        <taxon>Madieae</taxon>
        <taxon>Madiinae</taxon>
        <taxon>Deinandra</taxon>
    </lineage>
</organism>
<evidence type="ECO:0000313" key="3">
    <source>
        <dbReference type="Proteomes" id="UP001408789"/>
    </source>
</evidence>
<accession>A0AAP0HAX5</accession>